<proteinExistence type="inferred from homology"/>
<gene>
    <name evidence="3" type="ORF">O4G74_10240</name>
</gene>
<comment type="similarity">
    <text evidence="1">Belongs to the DinB family.</text>
</comment>
<reference evidence="3" key="1">
    <citation type="submission" date="2022-12" db="EMBL/GenBank/DDBJ databases">
        <title>Bacterial isolates from different developmental stages of Nematostella vectensis.</title>
        <authorList>
            <person name="Fraune S."/>
        </authorList>
    </citation>
    <scope>NUCLEOTIDE SEQUENCE</scope>
    <source>
        <strain evidence="3">G21632-S1</strain>
    </source>
</reference>
<evidence type="ECO:0000313" key="3">
    <source>
        <dbReference type="EMBL" id="MCZ4298438.1"/>
    </source>
</evidence>
<dbReference type="EMBL" id="JAPWGW010000003">
    <property type="protein sequence ID" value="MCZ4298438.1"/>
    <property type="molecule type" value="Genomic_DNA"/>
</dbReference>
<sequence length="168" mass="19347">MIMPDHARLMARYNRWQNESLYTAAASLDQTARLEDRGAFFRSIHETLAHILWADRIWLSRFDMCEKPTCAGHETLKLWADWEVLKADRMKMDDVIDKWADGFSESDLRDSLEWHSGAAGRILSKPVWLLVTHIFNHQTHHRGQVHAMLTAAGASPDDTDLFLMEGEA</sequence>
<evidence type="ECO:0000256" key="1">
    <source>
        <dbReference type="ARBA" id="ARBA00008635"/>
    </source>
</evidence>
<dbReference type="Proteomes" id="UP001083770">
    <property type="component" value="Unassembled WGS sequence"/>
</dbReference>
<accession>A0ABT4LVP3</accession>
<dbReference type="SUPFAM" id="SSF109854">
    <property type="entry name" value="DinB/YfiT-like putative metalloenzymes"/>
    <property type="match status" value="1"/>
</dbReference>
<name>A0ABT4LVP3_9PROT</name>
<protein>
    <submittedName>
        <fullName evidence="3">DinB family protein</fullName>
    </submittedName>
</protein>
<keyword evidence="4" id="KW-1185">Reference proteome</keyword>
<evidence type="ECO:0000313" key="4">
    <source>
        <dbReference type="Proteomes" id="UP001083770"/>
    </source>
</evidence>
<dbReference type="PANTHER" id="PTHR37302">
    <property type="entry name" value="SLR1116 PROTEIN"/>
    <property type="match status" value="1"/>
</dbReference>
<comment type="caution">
    <text evidence="3">The sequence shown here is derived from an EMBL/GenBank/DDBJ whole genome shotgun (WGS) entry which is preliminary data.</text>
</comment>
<dbReference type="RefSeq" id="WP_269402512.1">
    <property type="nucleotide sequence ID" value="NZ_JAPWGW010000003.1"/>
</dbReference>
<dbReference type="PANTHER" id="PTHR37302:SF1">
    <property type="entry name" value="PROTEIN DINB"/>
    <property type="match status" value="1"/>
</dbReference>
<dbReference type="InterPro" id="IPR034660">
    <property type="entry name" value="DinB/YfiT-like"/>
</dbReference>
<evidence type="ECO:0000256" key="2">
    <source>
        <dbReference type="ARBA" id="ARBA00022723"/>
    </source>
</evidence>
<dbReference type="InterPro" id="IPR007837">
    <property type="entry name" value="DinB"/>
</dbReference>
<organism evidence="3 4">
    <name type="scientific">Henriciella marina</name>
    <dbReference type="NCBI Taxonomy" id="453851"/>
    <lineage>
        <taxon>Bacteria</taxon>
        <taxon>Pseudomonadati</taxon>
        <taxon>Pseudomonadota</taxon>
        <taxon>Alphaproteobacteria</taxon>
        <taxon>Hyphomonadales</taxon>
        <taxon>Hyphomonadaceae</taxon>
        <taxon>Henriciella</taxon>
    </lineage>
</organism>
<keyword evidence="2" id="KW-0479">Metal-binding</keyword>
<dbReference type="Gene3D" id="1.20.120.450">
    <property type="entry name" value="dinb family like domain"/>
    <property type="match status" value="1"/>
</dbReference>
<dbReference type="Pfam" id="PF05163">
    <property type="entry name" value="DinB"/>
    <property type="match status" value="1"/>
</dbReference>